<feature type="compositionally biased region" description="Pro residues" evidence="1">
    <location>
        <begin position="12"/>
        <end position="21"/>
    </location>
</feature>
<evidence type="ECO:0000313" key="4">
    <source>
        <dbReference type="EMBL" id="CAA9227947.1"/>
    </source>
</evidence>
<dbReference type="AlphaFoldDB" id="A0A6J4HQ35"/>
<evidence type="ECO:0000256" key="2">
    <source>
        <dbReference type="SAM" id="Phobius"/>
    </source>
</evidence>
<feature type="transmembrane region" description="Helical" evidence="2">
    <location>
        <begin position="616"/>
        <end position="634"/>
    </location>
</feature>
<feature type="transmembrane region" description="Helical" evidence="2">
    <location>
        <begin position="231"/>
        <end position="250"/>
    </location>
</feature>
<feature type="transmembrane region" description="Helical" evidence="2">
    <location>
        <begin position="509"/>
        <end position="530"/>
    </location>
</feature>
<feature type="transmembrane region" description="Helical" evidence="2">
    <location>
        <begin position="789"/>
        <end position="808"/>
    </location>
</feature>
<feature type="transmembrane region" description="Helical" evidence="2">
    <location>
        <begin position="314"/>
        <end position="337"/>
    </location>
</feature>
<keyword evidence="2" id="KW-1133">Transmembrane helix</keyword>
<feature type="transmembrane region" description="Helical" evidence="2">
    <location>
        <begin position="41"/>
        <end position="61"/>
    </location>
</feature>
<feature type="domain" description="DUF2157" evidence="3">
    <location>
        <begin position="37"/>
        <end position="109"/>
    </location>
</feature>
<feature type="transmembrane region" description="Helical" evidence="2">
    <location>
        <begin position="257"/>
        <end position="275"/>
    </location>
</feature>
<dbReference type="InterPro" id="IPR018677">
    <property type="entry name" value="DUF2157"/>
</dbReference>
<keyword evidence="2" id="KW-0472">Membrane</keyword>
<feature type="transmembrane region" description="Helical" evidence="2">
    <location>
        <begin position="574"/>
        <end position="604"/>
    </location>
</feature>
<proteinExistence type="predicted"/>
<dbReference type="InterPro" id="IPR058062">
    <property type="entry name" value="SCO7613_C"/>
</dbReference>
<feature type="transmembrane region" description="Helical" evidence="2">
    <location>
        <begin position="195"/>
        <end position="211"/>
    </location>
</feature>
<feature type="transmembrane region" description="Helical" evidence="2">
    <location>
        <begin position="67"/>
        <end position="87"/>
    </location>
</feature>
<feature type="transmembrane region" description="Helical" evidence="2">
    <location>
        <begin position="281"/>
        <end position="302"/>
    </location>
</feature>
<feature type="transmembrane region" description="Helical" evidence="2">
    <location>
        <begin position="373"/>
        <end position="392"/>
    </location>
</feature>
<feature type="transmembrane region" description="Helical" evidence="2">
    <location>
        <begin position="398"/>
        <end position="421"/>
    </location>
</feature>
<name>A0A6J4HQ35_9ACTN</name>
<dbReference type="NCBIfam" id="NF047321">
    <property type="entry name" value="SCO7613_CTERM"/>
    <property type="match status" value="1"/>
</dbReference>
<accession>A0A6J4HQ35</accession>
<dbReference type="EMBL" id="CADCSY010000043">
    <property type="protein sequence ID" value="CAA9227947.1"/>
    <property type="molecule type" value="Genomic_DNA"/>
</dbReference>
<feature type="region of interest" description="Disordered" evidence="1">
    <location>
        <begin position="1"/>
        <end position="39"/>
    </location>
</feature>
<sequence>MTSTRHATDAAPPEPPAPPRTPGEAPDDRPRAGGDPSRTGAVWVTGTGALLLLAAAAVFVAVRWDQIPASAKLGAIAALTGAFLVAGRRLRQSLPATAGALYHLGAFLVPVDVAALAVRAELGWRELLLVEGLACTATFSLAARAERSRVLWWAAAAAVVLAAAGVGATTPVPAPVVLVAASAAALAARRTDAAVPWAAVAGLGPVAGILLDATGLAPGVLEQLGLAGGQASLAGLLTGAAAAGVLGLVARDRLDPALAHLAIASFTTGAVVSGTDHGVGGWSWLVGCCALLAALEVGALLLRDDTFWSRPSDHLAAVAEVLAVPGTVAAAGFLLFAPVVALHWAQGAMMTGLLTATWLVADLRRRAGRGTPVSLALLLGGRVPFATLGIAACAPATVLLATGSGPVAAVALTATAALLLLGGRPLAAGAAAVLTTLAPLAALGGPPERLAGTSSVGDASPSWLPVDHTSLVLACLAVVGVGGSMLLARAVRWRTDLATSQRRPVDPGTWLLAVVTLVPLAVAGASAAWVAWPPDLVLAGSVGLAWLVALAADPRGGAAGGGTHPLDPGVAVRLVAAALVVSACGAVGTDAALAAAALLTALLVHDAWHLDQPASTLGLAGSLPVLVVTTGLVAGLTGPRIGVGLAMGAVVVAALTSLLSRRWWLPVGASSATLAALGLLLAARDQVAVADALLVLGIASAVAGLAVRRPDVAVAGGVALTLGTWGRLVDADVSISEPYLLPVAALLLLTGWRSREAASSWVTTGPAIALLGGAGLAERLAGGSGGHALVVGVVGVAAVVAGGTWRLAAPLVLGSGVLAALAVHESLGVTASVPTWAWLALGGATLLGAGVALERAQLGPLESGRRLVDVVQERFR</sequence>
<dbReference type="Pfam" id="PF09925">
    <property type="entry name" value="DUF2157"/>
    <property type="match status" value="1"/>
</dbReference>
<evidence type="ECO:0000259" key="3">
    <source>
        <dbReference type="Pfam" id="PF09925"/>
    </source>
</evidence>
<feature type="transmembrane region" description="Helical" evidence="2">
    <location>
        <begin position="343"/>
        <end position="361"/>
    </location>
</feature>
<reference evidence="4" key="1">
    <citation type="submission" date="2020-02" db="EMBL/GenBank/DDBJ databases">
        <authorList>
            <person name="Meier V. D."/>
        </authorList>
    </citation>
    <scope>NUCLEOTIDE SEQUENCE</scope>
    <source>
        <strain evidence="4">AVDCRST_MAG20</strain>
    </source>
</reference>
<gene>
    <name evidence="4" type="ORF">AVDCRST_MAG20-1044</name>
</gene>
<feature type="transmembrane region" description="Helical" evidence="2">
    <location>
        <begin position="689"/>
        <end position="707"/>
    </location>
</feature>
<feature type="transmembrane region" description="Helical" evidence="2">
    <location>
        <begin position="835"/>
        <end position="853"/>
    </location>
</feature>
<evidence type="ECO:0000256" key="1">
    <source>
        <dbReference type="SAM" id="MobiDB-lite"/>
    </source>
</evidence>
<feature type="transmembrane region" description="Helical" evidence="2">
    <location>
        <begin position="470"/>
        <end position="488"/>
    </location>
</feature>
<feature type="transmembrane region" description="Helical" evidence="2">
    <location>
        <begin position="536"/>
        <end position="553"/>
    </location>
</feature>
<keyword evidence="2" id="KW-0812">Transmembrane</keyword>
<feature type="transmembrane region" description="Helical" evidence="2">
    <location>
        <begin position="426"/>
        <end position="445"/>
    </location>
</feature>
<organism evidence="4">
    <name type="scientific">uncultured Acidimicrobiales bacterium</name>
    <dbReference type="NCBI Taxonomy" id="310071"/>
    <lineage>
        <taxon>Bacteria</taxon>
        <taxon>Bacillati</taxon>
        <taxon>Actinomycetota</taxon>
        <taxon>Acidimicrobiia</taxon>
        <taxon>Acidimicrobiales</taxon>
        <taxon>environmental samples</taxon>
    </lineage>
</organism>
<feature type="transmembrane region" description="Helical" evidence="2">
    <location>
        <begin position="99"/>
        <end position="118"/>
    </location>
</feature>
<protein>
    <recommendedName>
        <fullName evidence="3">DUF2157 domain-containing protein</fullName>
    </recommendedName>
</protein>
<feature type="transmembrane region" description="Helical" evidence="2">
    <location>
        <begin position="641"/>
        <end position="658"/>
    </location>
</feature>